<dbReference type="EMBL" id="LVLJ01003591">
    <property type="protein sequence ID" value="OAE20681.1"/>
    <property type="molecule type" value="Genomic_DNA"/>
</dbReference>
<feature type="compositionally biased region" description="Gly residues" evidence="1">
    <location>
        <begin position="1"/>
        <end position="13"/>
    </location>
</feature>
<sequence>MGGVQHKFLGGGPRRNQSPKTGRESLMPMANDEPARGPGPSRLIATKARECDNRICCTSFGSNAVESPSLEDIERARSEGSPEKSVAEREGELICCWKEGRKSFYTILFSALEVEVDEVKNNPQTGKRPPICWYRRTNQQLWGDISKAWSTEQREPEEEEEEEAAQRGQTHMRTDDNQIVDKKRFIHPSAIYSLTRSFISEGTRRKGKKRSHFPHMDEDVKAPEILIRSSPGHGRAGQARPVSARE</sequence>
<comment type="caution">
    <text evidence="2">The sequence shown here is derived from an EMBL/GenBank/DDBJ whole genome shotgun (WGS) entry which is preliminary data.</text>
</comment>
<gene>
    <name evidence="2" type="ORF">AXG93_154s1550</name>
</gene>
<dbReference type="AlphaFoldDB" id="A0A176VK40"/>
<feature type="region of interest" description="Disordered" evidence="1">
    <location>
        <begin position="150"/>
        <end position="174"/>
    </location>
</feature>
<evidence type="ECO:0000256" key="1">
    <source>
        <dbReference type="SAM" id="MobiDB-lite"/>
    </source>
</evidence>
<organism evidence="2 3">
    <name type="scientific">Marchantia polymorpha subsp. ruderalis</name>
    <dbReference type="NCBI Taxonomy" id="1480154"/>
    <lineage>
        <taxon>Eukaryota</taxon>
        <taxon>Viridiplantae</taxon>
        <taxon>Streptophyta</taxon>
        <taxon>Embryophyta</taxon>
        <taxon>Marchantiophyta</taxon>
        <taxon>Marchantiopsida</taxon>
        <taxon>Marchantiidae</taxon>
        <taxon>Marchantiales</taxon>
        <taxon>Marchantiaceae</taxon>
        <taxon>Marchantia</taxon>
    </lineage>
</organism>
<dbReference type="Proteomes" id="UP000077202">
    <property type="component" value="Unassembled WGS sequence"/>
</dbReference>
<evidence type="ECO:0000313" key="3">
    <source>
        <dbReference type="Proteomes" id="UP000077202"/>
    </source>
</evidence>
<feature type="region of interest" description="Disordered" evidence="1">
    <location>
        <begin position="1"/>
        <end position="42"/>
    </location>
</feature>
<reference evidence="2" key="1">
    <citation type="submission" date="2016-03" db="EMBL/GenBank/DDBJ databases">
        <title>Mechanisms controlling the formation of the plant cell surface in tip-growing cells are functionally conserved among land plants.</title>
        <authorList>
            <person name="Honkanen S."/>
            <person name="Jones V.A."/>
            <person name="Morieri G."/>
            <person name="Champion C."/>
            <person name="Hetherington A.J."/>
            <person name="Kelly S."/>
            <person name="Saint-Marcoux D."/>
            <person name="Proust H."/>
            <person name="Prescott H."/>
            <person name="Dolan L."/>
        </authorList>
    </citation>
    <scope>NUCLEOTIDE SEQUENCE [LARGE SCALE GENOMIC DNA]</scope>
    <source>
        <tissue evidence="2">Whole gametophyte</tissue>
    </source>
</reference>
<proteinExistence type="predicted"/>
<name>A0A176VK40_MARPO</name>
<evidence type="ECO:0000313" key="2">
    <source>
        <dbReference type="EMBL" id="OAE20681.1"/>
    </source>
</evidence>
<accession>A0A176VK40</accession>
<feature type="region of interest" description="Disordered" evidence="1">
    <location>
        <begin position="201"/>
        <end position="246"/>
    </location>
</feature>
<protein>
    <submittedName>
        <fullName evidence="2">Uncharacterized protein</fullName>
    </submittedName>
</protein>
<keyword evidence="3" id="KW-1185">Reference proteome</keyword>